<organism evidence="1 2">
    <name type="scientific">Trifolium medium</name>
    <dbReference type="NCBI Taxonomy" id="97028"/>
    <lineage>
        <taxon>Eukaryota</taxon>
        <taxon>Viridiplantae</taxon>
        <taxon>Streptophyta</taxon>
        <taxon>Embryophyta</taxon>
        <taxon>Tracheophyta</taxon>
        <taxon>Spermatophyta</taxon>
        <taxon>Magnoliopsida</taxon>
        <taxon>eudicotyledons</taxon>
        <taxon>Gunneridae</taxon>
        <taxon>Pentapetalae</taxon>
        <taxon>rosids</taxon>
        <taxon>fabids</taxon>
        <taxon>Fabales</taxon>
        <taxon>Fabaceae</taxon>
        <taxon>Papilionoideae</taxon>
        <taxon>50 kb inversion clade</taxon>
        <taxon>NPAAA clade</taxon>
        <taxon>Hologalegina</taxon>
        <taxon>IRL clade</taxon>
        <taxon>Trifolieae</taxon>
        <taxon>Trifolium</taxon>
    </lineage>
</organism>
<evidence type="ECO:0000313" key="1">
    <source>
        <dbReference type="EMBL" id="MCI47742.1"/>
    </source>
</evidence>
<protein>
    <submittedName>
        <fullName evidence="1">Uncharacterized protein</fullName>
    </submittedName>
</protein>
<name>A0A392SH00_9FABA</name>
<accession>A0A392SH00</accession>
<keyword evidence="2" id="KW-1185">Reference proteome</keyword>
<sequence length="59" mass="6738">MQHTNSIAQCFTIQLMETVTHQDILAELPSDIEPELAILLHTYRKVFQTPSGLPPPREH</sequence>
<comment type="caution">
    <text evidence="1">The sequence shown here is derived from an EMBL/GenBank/DDBJ whole genome shotgun (WGS) entry which is preliminary data.</text>
</comment>
<dbReference type="AlphaFoldDB" id="A0A392SH00"/>
<dbReference type="EMBL" id="LXQA010376433">
    <property type="protein sequence ID" value="MCI47742.1"/>
    <property type="molecule type" value="Genomic_DNA"/>
</dbReference>
<dbReference type="Proteomes" id="UP000265520">
    <property type="component" value="Unassembled WGS sequence"/>
</dbReference>
<reference evidence="1 2" key="1">
    <citation type="journal article" date="2018" name="Front. Plant Sci.">
        <title>Red Clover (Trifolium pratense) and Zigzag Clover (T. medium) - A Picture of Genomic Similarities and Differences.</title>
        <authorList>
            <person name="Dluhosova J."/>
            <person name="Istvanek J."/>
            <person name="Nedelnik J."/>
            <person name="Repkova J."/>
        </authorList>
    </citation>
    <scope>NUCLEOTIDE SEQUENCE [LARGE SCALE GENOMIC DNA]</scope>
    <source>
        <strain evidence="2">cv. 10/8</strain>
        <tissue evidence="1">Leaf</tissue>
    </source>
</reference>
<feature type="non-terminal residue" evidence="1">
    <location>
        <position position="59"/>
    </location>
</feature>
<proteinExistence type="predicted"/>
<evidence type="ECO:0000313" key="2">
    <source>
        <dbReference type="Proteomes" id="UP000265520"/>
    </source>
</evidence>